<dbReference type="Proteomes" id="UP000273807">
    <property type="component" value="Unassembled WGS sequence"/>
</dbReference>
<dbReference type="EMBL" id="RBED01000089">
    <property type="protein sequence ID" value="RNL55979.1"/>
    <property type="molecule type" value="Genomic_DNA"/>
</dbReference>
<organism evidence="1 2">
    <name type="scientific">Arthrobacter oryzae</name>
    <dbReference type="NCBI Taxonomy" id="409290"/>
    <lineage>
        <taxon>Bacteria</taxon>
        <taxon>Bacillati</taxon>
        <taxon>Actinomycetota</taxon>
        <taxon>Actinomycetes</taxon>
        <taxon>Micrococcales</taxon>
        <taxon>Micrococcaceae</taxon>
        <taxon>Arthrobacter</taxon>
    </lineage>
</organism>
<evidence type="ECO:0000313" key="1">
    <source>
        <dbReference type="EMBL" id="RNL55979.1"/>
    </source>
</evidence>
<dbReference type="RefSeq" id="WP_123255144.1">
    <property type="nucleotide sequence ID" value="NZ_RBED01000089.1"/>
</dbReference>
<name>A0A3N0C190_9MICC</name>
<comment type="caution">
    <text evidence="1">The sequence shown here is derived from an EMBL/GenBank/DDBJ whole genome shotgun (WGS) entry which is preliminary data.</text>
</comment>
<keyword evidence="2" id="KW-1185">Reference proteome</keyword>
<protein>
    <submittedName>
        <fullName evidence="1">Ketohydroxyglutarate aldolase</fullName>
    </submittedName>
</protein>
<dbReference type="OrthoDB" id="4948868at2"/>
<reference evidence="1 2" key="1">
    <citation type="submission" date="2018-10" db="EMBL/GenBank/DDBJ databases">
        <title>Genome sequencing of Arthrobacter oryzae TNB02.</title>
        <authorList>
            <person name="Cho Y.-J."/>
            <person name="Cho A."/>
            <person name="Kim O.-S."/>
        </authorList>
    </citation>
    <scope>NUCLEOTIDE SEQUENCE [LARGE SCALE GENOMIC DNA]</scope>
    <source>
        <strain evidence="1 2">TNB02</strain>
    </source>
</reference>
<dbReference type="AlphaFoldDB" id="A0A3N0C190"/>
<evidence type="ECO:0000313" key="2">
    <source>
        <dbReference type="Proteomes" id="UP000273807"/>
    </source>
</evidence>
<accession>A0A3N0C190</accession>
<sequence length="76" mass="8326">MVKISVTVDREHLPVIADVAEALSARGMHVEQVLPLGFITGSVPADRRETLDAIDGVESVDEQLDYRLPSPDEDIQ</sequence>
<gene>
    <name evidence="1" type="ORF">D7003_09135</name>
</gene>
<proteinExistence type="predicted"/>